<proteinExistence type="predicted"/>
<reference evidence="1 2" key="1">
    <citation type="submission" date="2018-04" db="EMBL/GenBank/DDBJ databases">
        <authorList>
            <person name="Hagen T."/>
        </authorList>
    </citation>
    <scope>NUCLEOTIDE SEQUENCE [LARGE SCALE GENOMIC DNA]</scope>
    <source>
        <strain evidence="1 2">TPD7009</strain>
    </source>
</reference>
<sequence length="72" mass="7150">MARIVVIGAPGETGLWVADLDAGTVKPFQPPAGSALEAAGKLRASGATIIKGVDFAVSVKSADDAFSGHLDG</sequence>
<evidence type="ECO:0000313" key="1">
    <source>
        <dbReference type="EMBL" id="PVE50431.1"/>
    </source>
</evidence>
<protein>
    <submittedName>
        <fullName evidence="1">Uncharacterized protein</fullName>
    </submittedName>
</protein>
<gene>
    <name evidence="1" type="ORF">DC430_21375</name>
</gene>
<dbReference type="Proteomes" id="UP000244335">
    <property type="component" value="Unassembled WGS sequence"/>
</dbReference>
<name>A0AA92BZG4_RHIRH</name>
<accession>A0AA92BZG4</accession>
<dbReference type="EMBL" id="QDFR01000011">
    <property type="protein sequence ID" value="PVE50431.1"/>
    <property type="molecule type" value="Genomic_DNA"/>
</dbReference>
<organism evidence="1 2">
    <name type="scientific">Rhizobium rhizogenes</name>
    <name type="common">Agrobacterium rhizogenes</name>
    <dbReference type="NCBI Taxonomy" id="359"/>
    <lineage>
        <taxon>Bacteria</taxon>
        <taxon>Pseudomonadati</taxon>
        <taxon>Pseudomonadota</taxon>
        <taxon>Alphaproteobacteria</taxon>
        <taxon>Hyphomicrobiales</taxon>
        <taxon>Rhizobiaceae</taxon>
        <taxon>Rhizobium/Agrobacterium group</taxon>
        <taxon>Rhizobium</taxon>
    </lineage>
</organism>
<dbReference type="AlphaFoldDB" id="A0AA92BZG4"/>
<dbReference type="RefSeq" id="WP_062424462.1">
    <property type="nucleotide sequence ID" value="NZ_QDFR01000011.1"/>
</dbReference>
<comment type="caution">
    <text evidence="1">The sequence shown here is derived from an EMBL/GenBank/DDBJ whole genome shotgun (WGS) entry which is preliminary data.</text>
</comment>
<evidence type="ECO:0000313" key="2">
    <source>
        <dbReference type="Proteomes" id="UP000244335"/>
    </source>
</evidence>